<dbReference type="InterPro" id="IPR035919">
    <property type="entry name" value="EAL_sf"/>
</dbReference>
<evidence type="ECO:0008006" key="6">
    <source>
        <dbReference type="Google" id="ProtNLM"/>
    </source>
</evidence>
<reference evidence="5" key="2">
    <citation type="journal article" date="2017" name="Stand. Genomic Sci.">
        <title>Complete genome sequence of the sulfur-oxidizing chemolithoautotrophic Sulfurovum lithotrophicum 42BKTT.</title>
        <authorList>
            <person name="Jeon W."/>
            <person name="Priscilla L."/>
            <person name="Park G."/>
            <person name="Lee H."/>
            <person name="Lee N."/>
            <person name="Lee D."/>
            <person name="Kwon H."/>
            <person name="Ahn I."/>
            <person name="Lee C."/>
            <person name="Lee H."/>
            <person name="Ahn J."/>
        </authorList>
    </citation>
    <scope>NUCLEOTIDE SEQUENCE [LARGE SCALE GENOMIC DNA]</scope>
    <source>
        <strain evidence="5">ATCC BAA-797 / 42BKT</strain>
    </source>
</reference>
<dbReference type="Pfam" id="PF00990">
    <property type="entry name" value="GGDEF"/>
    <property type="match status" value="1"/>
</dbReference>
<dbReference type="InterPro" id="IPR050706">
    <property type="entry name" value="Cyclic-di-GMP_PDE-like"/>
</dbReference>
<evidence type="ECO:0000256" key="1">
    <source>
        <dbReference type="SAM" id="Phobius"/>
    </source>
</evidence>
<evidence type="ECO:0000313" key="5">
    <source>
        <dbReference type="Proteomes" id="UP000034444"/>
    </source>
</evidence>
<dbReference type="RefSeq" id="WP_046550636.1">
    <property type="nucleotide sequence ID" value="NZ_CP011308.1"/>
</dbReference>
<dbReference type="InterPro" id="IPR001633">
    <property type="entry name" value="EAL_dom"/>
</dbReference>
<dbReference type="OrthoDB" id="9790732at2"/>
<keyword evidence="5" id="KW-1185">Reference proteome</keyword>
<dbReference type="AlphaFoldDB" id="A0A7U4M0D4"/>
<protein>
    <recommendedName>
        <fullName evidence="6">GGDEF-domain containing protein</fullName>
    </recommendedName>
</protein>
<dbReference type="Proteomes" id="UP000034444">
    <property type="component" value="Chromosome"/>
</dbReference>
<keyword evidence="1" id="KW-1133">Transmembrane helix</keyword>
<dbReference type="GO" id="GO:0071111">
    <property type="term" value="F:cyclic-guanylate-specific phosphodiesterase activity"/>
    <property type="evidence" value="ECO:0007669"/>
    <property type="project" value="InterPro"/>
</dbReference>
<feature type="domain" description="EAL" evidence="2">
    <location>
        <begin position="381"/>
        <end position="626"/>
    </location>
</feature>
<dbReference type="KEGG" id="slh:YH65_03410"/>
<dbReference type="EMBL" id="CP011308">
    <property type="protein sequence ID" value="AKF24543.1"/>
    <property type="molecule type" value="Genomic_DNA"/>
</dbReference>
<dbReference type="PROSITE" id="PS50883">
    <property type="entry name" value="EAL"/>
    <property type="match status" value="1"/>
</dbReference>
<dbReference type="Pfam" id="PF00563">
    <property type="entry name" value="EAL"/>
    <property type="match status" value="1"/>
</dbReference>
<dbReference type="NCBIfam" id="TIGR00254">
    <property type="entry name" value="GGDEF"/>
    <property type="match status" value="1"/>
</dbReference>
<dbReference type="PROSITE" id="PS50887">
    <property type="entry name" value="GGDEF"/>
    <property type="match status" value="1"/>
</dbReference>
<dbReference type="InterPro" id="IPR029787">
    <property type="entry name" value="Nucleotide_cyclase"/>
</dbReference>
<dbReference type="SMART" id="SM00052">
    <property type="entry name" value="EAL"/>
    <property type="match status" value="1"/>
</dbReference>
<dbReference type="CDD" id="cd01948">
    <property type="entry name" value="EAL"/>
    <property type="match status" value="1"/>
</dbReference>
<sequence length="626" mass="73706">MRLNHLITTRATALLLTLMIIFAAYMQYMVTESTKKLRQQEIHKTEVYAKNIAEWIIRRGGKNLSERLASDPALRKELNEMLEAFIIPKYQYIFLLKKDKKNHYRFLLDGSKKDKEEYNTPFFPGSTLFNDVYRTQQVKIIKQKDDVKGVWLSVLYPVVLNGKTEALLVLDLSKWYGEYIDDFNSPLHSVIILIQVFLGASFLFLIIVTYKYYMFRKQILIDPLTFAKTKLYMEEFFNRNPVDRYNAILIDIDEFKEINRTLSYEKGDIVLKKFVQTLTSLLPEDALIIRIGGAEFFVIMNKGDSLNMITQRIFDTINEKRYLVENEVVRMTLSMSALKIPEGTADIQHVLRLLDEELFKIKSRGKNDLKILELQSYREMKHRDVDDIKKALDEERLVCLYQPIYYAQSKKIAKFEALVRLVDKEDESFLIVPNNFIPIIRGTNYYIKMSKLVLRDVFRMLEKYENTEFSVNIDLDDLYNHDMMHMIMEYLYTHKELANRLTFEILEQNEIRDYDRVNFIFSQLKEHGSKIAIDDFGSGFANYSYLIRLNVDILKIDGSLIRELELNNVKAREVIGSIKILAEKFGYDLVAEYVSNQKIYDEVCKLDITFIQGYHLGMPKKLDAYI</sequence>
<accession>A0A7U4M0D4</accession>
<name>A0A7U4M0D4_9BACT</name>
<dbReference type="CDD" id="cd01949">
    <property type="entry name" value="GGDEF"/>
    <property type="match status" value="1"/>
</dbReference>
<evidence type="ECO:0000259" key="3">
    <source>
        <dbReference type="PROSITE" id="PS50887"/>
    </source>
</evidence>
<dbReference type="Gene3D" id="3.30.70.270">
    <property type="match status" value="1"/>
</dbReference>
<keyword evidence="1" id="KW-0812">Transmembrane</keyword>
<dbReference type="SUPFAM" id="SSF55073">
    <property type="entry name" value="Nucleotide cyclase"/>
    <property type="match status" value="1"/>
</dbReference>
<organism evidence="4 5">
    <name type="scientific">Sulfurovum lithotrophicum</name>
    <dbReference type="NCBI Taxonomy" id="206403"/>
    <lineage>
        <taxon>Bacteria</taxon>
        <taxon>Pseudomonadati</taxon>
        <taxon>Campylobacterota</taxon>
        <taxon>Epsilonproteobacteria</taxon>
        <taxon>Campylobacterales</taxon>
        <taxon>Sulfurovaceae</taxon>
        <taxon>Sulfurovum</taxon>
    </lineage>
</organism>
<keyword evidence="1" id="KW-0472">Membrane</keyword>
<dbReference type="PANTHER" id="PTHR33121">
    <property type="entry name" value="CYCLIC DI-GMP PHOSPHODIESTERASE PDEF"/>
    <property type="match status" value="1"/>
</dbReference>
<feature type="transmembrane region" description="Helical" evidence="1">
    <location>
        <begin position="190"/>
        <end position="210"/>
    </location>
</feature>
<reference evidence="4 5" key="1">
    <citation type="submission" date="2015-04" db="EMBL/GenBank/DDBJ databases">
        <title>Complete genome sequence of Sulfurovum lithotrophicum ATCC BAA-797T.</title>
        <authorList>
            <person name="Ahn J."/>
            <person name="Park G."/>
            <person name="Jeon W."/>
            <person name="Jang Y."/>
            <person name="Jang M."/>
            <person name="Lee H."/>
            <person name="Lee H."/>
        </authorList>
    </citation>
    <scope>NUCLEOTIDE SEQUENCE [LARGE SCALE GENOMIC DNA]</scope>
    <source>
        <strain evidence="5">ATCC BAA-797 / 42BKT</strain>
    </source>
</reference>
<dbReference type="SUPFAM" id="SSF141868">
    <property type="entry name" value="EAL domain-like"/>
    <property type="match status" value="1"/>
</dbReference>
<dbReference type="InterPro" id="IPR000160">
    <property type="entry name" value="GGDEF_dom"/>
</dbReference>
<feature type="transmembrane region" description="Helical" evidence="1">
    <location>
        <begin position="12"/>
        <end position="30"/>
    </location>
</feature>
<dbReference type="InterPro" id="IPR043128">
    <property type="entry name" value="Rev_trsase/Diguanyl_cyclase"/>
</dbReference>
<gene>
    <name evidence="4" type="ORF">YH65_03410</name>
</gene>
<dbReference type="Gene3D" id="3.20.20.450">
    <property type="entry name" value="EAL domain"/>
    <property type="match status" value="1"/>
</dbReference>
<evidence type="ECO:0000259" key="2">
    <source>
        <dbReference type="PROSITE" id="PS50883"/>
    </source>
</evidence>
<evidence type="ECO:0000313" key="4">
    <source>
        <dbReference type="EMBL" id="AKF24543.1"/>
    </source>
</evidence>
<dbReference type="SMART" id="SM00267">
    <property type="entry name" value="GGDEF"/>
    <property type="match status" value="1"/>
</dbReference>
<dbReference type="PANTHER" id="PTHR33121:SF79">
    <property type="entry name" value="CYCLIC DI-GMP PHOSPHODIESTERASE PDED-RELATED"/>
    <property type="match status" value="1"/>
</dbReference>
<feature type="domain" description="GGDEF" evidence="3">
    <location>
        <begin position="243"/>
        <end position="374"/>
    </location>
</feature>
<proteinExistence type="predicted"/>
<feature type="transmembrane region" description="Helical" evidence="1">
    <location>
        <begin position="149"/>
        <end position="170"/>
    </location>
</feature>